<proteinExistence type="predicted"/>
<organism evidence="7 8">
    <name type="scientific">Lactiplantibacillus modestisalitolerans</name>
    <dbReference type="NCBI Taxonomy" id="1457219"/>
    <lineage>
        <taxon>Bacteria</taxon>
        <taxon>Bacillati</taxon>
        <taxon>Bacillota</taxon>
        <taxon>Bacilli</taxon>
        <taxon>Lactobacillales</taxon>
        <taxon>Lactobacillaceae</taxon>
        <taxon>Lactiplantibacillus</taxon>
    </lineage>
</organism>
<dbReference type="PRINTS" id="PR00447">
    <property type="entry name" value="NATRESASSCMP"/>
</dbReference>
<feature type="transmembrane region" description="Helical" evidence="6">
    <location>
        <begin position="69"/>
        <end position="92"/>
    </location>
</feature>
<dbReference type="RefSeq" id="WP_137643428.1">
    <property type="nucleotide sequence ID" value="NZ_BJEA01000018.1"/>
</dbReference>
<evidence type="ECO:0000313" key="7">
    <source>
        <dbReference type="EMBL" id="MFB9768421.1"/>
    </source>
</evidence>
<evidence type="ECO:0000256" key="6">
    <source>
        <dbReference type="SAM" id="Phobius"/>
    </source>
</evidence>
<feature type="transmembrane region" description="Helical" evidence="6">
    <location>
        <begin position="214"/>
        <end position="234"/>
    </location>
</feature>
<comment type="subcellular location">
    <subcellularLocation>
        <location evidence="1">Membrane</location>
        <topology evidence="1">Multi-pass membrane protein</topology>
    </subcellularLocation>
</comment>
<name>A0ABV5WRT7_9LACO</name>
<dbReference type="NCBIfam" id="NF037982">
    <property type="entry name" value="Nramp_1"/>
    <property type="match status" value="1"/>
</dbReference>
<dbReference type="InterPro" id="IPR001046">
    <property type="entry name" value="NRAMP_fam"/>
</dbReference>
<dbReference type="EMBL" id="JBHLZY010000002">
    <property type="protein sequence ID" value="MFB9768421.1"/>
    <property type="molecule type" value="Genomic_DNA"/>
</dbReference>
<feature type="transmembrane region" description="Helical" evidence="6">
    <location>
        <begin position="113"/>
        <end position="137"/>
    </location>
</feature>
<evidence type="ECO:0000256" key="2">
    <source>
        <dbReference type="ARBA" id="ARBA00022448"/>
    </source>
</evidence>
<protein>
    <submittedName>
        <fullName evidence="7">Nramp family divalent metal transporter</fullName>
    </submittedName>
</protein>
<comment type="caution">
    <text evidence="7">The sequence shown here is derived from an EMBL/GenBank/DDBJ whole genome shotgun (WGS) entry which is preliminary data.</text>
</comment>
<evidence type="ECO:0000256" key="1">
    <source>
        <dbReference type="ARBA" id="ARBA00004141"/>
    </source>
</evidence>
<keyword evidence="5 6" id="KW-0472">Membrane</keyword>
<feature type="transmembrane region" description="Helical" evidence="6">
    <location>
        <begin position="315"/>
        <end position="338"/>
    </location>
</feature>
<gene>
    <name evidence="7" type="ORF">ACFFLI_00825</name>
</gene>
<keyword evidence="3 6" id="KW-0812">Transmembrane</keyword>
<feature type="transmembrane region" description="Helical" evidence="6">
    <location>
        <begin position="422"/>
        <end position="443"/>
    </location>
</feature>
<dbReference type="PANTHER" id="PTHR11706">
    <property type="entry name" value="SOLUTE CARRIER PROTEIN FAMILY 11 MEMBER"/>
    <property type="match status" value="1"/>
</dbReference>
<feature type="transmembrane region" description="Helical" evidence="6">
    <location>
        <begin position="387"/>
        <end position="410"/>
    </location>
</feature>
<dbReference type="Pfam" id="PF01566">
    <property type="entry name" value="Nramp"/>
    <property type="match status" value="1"/>
</dbReference>
<evidence type="ECO:0000313" key="8">
    <source>
        <dbReference type="Proteomes" id="UP001589691"/>
    </source>
</evidence>
<keyword evidence="8" id="KW-1185">Reference proteome</keyword>
<evidence type="ECO:0000256" key="4">
    <source>
        <dbReference type="ARBA" id="ARBA00022989"/>
    </source>
</evidence>
<dbReference type="NCBIfam" id="TIGR01197">
    <property type="entry name" value="nramp"/>
    <property type="match status" value="1"/>
</dbReference>
<feature type="transmembrane region" description="Helical" evidence="6">
    <location>
        <begin position="358"/>
        <end position="375"/>
    </location>
</feature>
<keyword evidence="2" id="KW-0813">Transport</keyword>
<feature type="transmembrane region" description="Helical" evidence="6">
    <location>
        <begin position="265"/>
        <end position="286"/>
    </location>
</feature>
<dbReference type="Proteomes" id="UP001589691">
    <property type="component" value="Unassembled WGS sequence"/>
</dbReference>
<evidence type="ECO:0000256" key="3">
    <source>
        <dbReference type="ARBA" id="ARBA00022692"/>
    </source>
</evidence>
<evidence type="ECO:0000256" key="5">
    <source>
        <dbReference type="ARBA" id="ARBA00023136"/>
    </source>
</evidence>
<feature type="transmembrane region" description="Helical" evidence="6">
    <location>
        <begin position="143"/>
        <end position="165"/>
    </location>
</feature>
<keyword evidence="4 6" id="KW-1133">Transmembrane helix</keyword>
<dbReference type="NCBIfam" id="NF001923">
    <property type="entry name" value="PRK00701.1"/>
    <property type="match status" value="1"/>
</dbReference>
<sequence length="446" mass="48497">MTPNPSKQPAHRSLEEINQSVAVPDTPQPAFWRKFLAYSGPGALVAVGYMDPGNWLTSLAGGGQFQYRLLTVLTIAILIAMFMQTLAIKLGVVAGQDLAQAIASHLPRPLRYGWWLLNEVAMVATDMTGVLGTALALKMLFNLPLAVGIILTIADVLIVLLFLRFGIRRVEMLVLLAILTVGIIFGIEVARAHANFPQVLQGLIPSHVIIDNHAALVLSLGIVGATIMPHNLYLHSSLAQSRRYDRHDARQVGEALRFAKWDSNVHLVAAFLINALLLVLGGTLFFGHSQAFASLSGVSRGLQTPAVVGQLASPLMGSLFAIALLITGLISSITSTLAGQIVMEGYLRIRLPLWQRRLLTRTVTLIPVLLIGWRVGFRDQALEQLIINAQVVLSIALPFTLFPLVALTASHKLMHNRVNHRISTVLGYGLATVISGLNLLLVMNWF</sequence>
<dbReference type="PANTHER" id="PTHR11706:SF33">
    <property type="entry name" value="NATURAL RESISTANCE-ASSOCIATED MACROPHAGE PROTEIN 2"/>
    <property type="match status" value="1"/>
</dbReference>
<accession>A0ABV5WRT7</accession>
<reference evidence="7 8" key="1">
    <citation type="submission" date="2024-09" db="EMBL/GenBank/DDBJ databases">
        <authorList>
            <person name="Sun Q."/>
            <person name="Mori K."/>
        </authorList>
    </citation>
    <scope>NUCLEOTIDE SEQUENCE [LARGE SCALE GENOMIC DNA]</scope>
    <source>
        <strain evidence="7 8">TBRC 4576</strain>
    </source>
</reference>
<feature type="transmembrane region" description="Helical" evidence="6">
    <location>
        <begin position="172"/>
        <end position="194"/>
    </location>
</feature>